<evidence type="ECO:0000259" key="2">
    <source>
        <dbReference type="PROSITE" id="PS50086"/>
    </source>
</evidence>
<evidence type="ECO:0000313" key="4">
    <source>
        <dbReference type="Proteomes" id="UP001214603"/>
    </source>
</evidence>
<dbReference type="InterPro" id="IPR000195">
    <property type="entry name" value="Rab-GAP-TBC_dom"/>
</dbReference>
<dbReference type="Pfam" id="PF00566">
    <property type="entry name" value="RabGAP-TBC"/>
    <property type="match status" value="1"/>
</dbReference>
<dbReference type="EMBL" id="CP119934">
    <property type="protein sequence ID" value="WFD01752.1"/>
    <property type="molecule type" value="Genomic_DNA"/>
</dbReference>
<feature type="domain" description="Rab-GAP TBC" evidence="2">
    <location>
        <begin position="323"/>
        <end position="565"/>
    </location>
</feature>
<dbReference type="PANTHER" id="PTHR22957:SF502">
    <property type="entry name" value="SMALL G PROTEIN SIGNALING MODULATOR 2-RELATED"/>
    <property type="match status" value="1"/>
</dbReference>
<keyword evidence="1" id="KW-0343">GTPase activation</keyword>
<dbReference type="GO" id="GO:0005096">
    <property type="term" value="F:GTPase activator activity"/>
    <property type="evidence" value="ECO:0007669"/>
    <property type="project" value="UniProtKB-KW"/>
</dbReference>
<dbReference type="PANTHER" id="PTHR22957">
    <property type="entry name" value="TBC1 DOMAIN FAMILY MEMBER GTPASE-ACTIVATING PROTEIN"/>
    <property type="match status" value="1"/>
</dbReference>
<dbReference type="PROSITE" id="PS50086">
    <property type="entry name" value="TBC_RABGAP"/>
    <property type="match status" value="1"/>
</dbReference>
<dbReference type="AlphaFoldDB" id="A0AAF0E1B0"/>
<reference evidence="3" key="1">
    <citation type="submission" date="2023-03" db="EMBL/GenBank/DDBJ databases">
        <title>Mating type loci evolution in Malassezia.</title>
        <authorList>
            <person name="Coelho M.A."/>
        </authorList>
    </citation>
    <scope>NUCLEOTIDE SEQUENCE</scope>
    <source>
        <strain evidence="3">CBS 7876</strain>
    </source>
</reference>
<evidence type="ECO:0000256" key="1">
    <source>
        <dbReference type="ARBA" id="ARBA00022468"/>
    </source>
</evidence>
<dbReference type="SUPFAM" id="SSF47923">
    <property type="entry name" value="Ypt/Rab-GAP domain of gyp1p"/>
    <property type="match status" value="2"/>
</dbReference>
<organism evidence="3 4">
    <name type="scientific">Malassezia obtusa</name>
    <dbReference type="NCBI Taxonomy" id="76774"/>
    <lineage>
        <taxon>Eukaryota</taxon>
        <taxon>Fungi</taxon>
        <taxon>Dikarya</taxon>
        <taxon>Basidiomycota</taxon>
        <taxon>Ustilaginomycotina</taxon>
        <taxon>Malasseziomycetes</taxon>
        <taxon>Malasseziales</taxon>
        <taxon>Malasseziaceae</taxon>
        <taxon>Malassezia</taxon>
    </lineage>
</organism>
<dbReference type="SMART" id="SM00164">
    <property type="entry name" value="TBC"/>
    <property type="match status" value="1"/>
</dbReference>
<gene>
    <name evidence="3" type="primary">GYP7</name>
    <name evidence="3" type="ORF">MOBT1_000428</name>
</gene>
<dbReference type="Proteomes" id="UP001214603">
    <property type="component" value="Chromosome 1"/>
</dbReference>
<name>A0AAF0E1B0_9BASI</name>
<dbReference type="InterPro" id="IPR035969">
    <property type="entry name" value="Rab-GAP_TBC_sf"/>
</dbReference>
<dbReference type="Gene3D" id="1.10.472.80">
    <property type="entry name" value="Ypt/Rab-GAP domain of gyp1p, domain 3"/>
    <property type="match status" value="1"/>
</dbReference>
<sequence>MPSPHAPAHDVWVEHEVYIHATAYTKDNIQGTLSMRSTQNPATAASLALGFRVANPDDPRKKSFEYPLSHLRSLRLAPPSPVRTYGSATVRTNDETPPVTLFFHQDTQDTDPKNWGGRRLLDALQPYAEVVASRQDPGLYLVNPDKELRALHLAPVFDDDALEHGRGRSSTPETFSQWAHLTRISVLAQFSHVTRSARQSRDALWSNPLVRRALPQKPSATQSNAQAGPYMVSSQKGAGAQEEFDAARVYLAKWAQFVAREGERNQIAEDVDVESLLGTTPIPSAGEAGAMRSAPALTSEAWMSLLDSGENATTLAQHIFHRGITAEARRDVWPFLFGVVPATADAARREAQWRARIDEYNRCAAKWRDPHAALSEDVESSKHRIWIDCLRTDPKHPFFAETEGADAAFASMQASGWERLPHQGSGADRVNHHLYALSDVLLTFCLYADQDEELAGLHGYVQGMSDLCVVCYVACEGDLPRTFWCLVGVMRRLGANFVHDQTGMRSELLTLQRLLAELCPSLYTYLQAVDGLNLFFCFRWILVCFRREFELSDVQRLWDAIWAASWSAPSDAVDSPQWPLCHNFELFVALAILESHADVIVRHLRTFDEVLQYIHSLAYQMDVHAILRRAEALVYRLRGRTQHPHTELEESLSALVLR</sequence>
<accession>A0AAF0E1B0</accession>
<evidence type="ECO:0000313" key="3">
    <source>
        <dbReference type="EMBL" id="WFD01752.1"/>
    </source>
</evidence>
<dbReference type="Gene3D" id="1.10.8.270">
    <property type="entry name" value="putative rabgap domain of human tbc1 domain family member 14 like domains"/>
    <property type="match status" value="1"/>
</dbReference>
<proteinExistence type="predicted"/>
<protein>
    <submittedName>
        <fullName evidence="3">GTPase activating protein</fullName>
    </submittedName>
</protein>
<keyword evidence="4" id="KW-1185">Reference proteome</keyword>